<evidence type="ECO:0000313" key="1">
    <source>
        <dbReference type="EMBL" id="EEX70386.1"/>
    </source>
</evidence>
<dbReference type="STRING" id="626522.GCWU000325_02427"/>
<proteinExistence type="predicted"/>
<gene>
    <name evidence="1" type="ORF">GCWU000325_02427</name>
</gene>
<dbReference type="Proteomes" id="UP000003460">
    <property type="component" value="Unassembled WGS sequence"/>
</dbReference>
<sequence length="69" mass="7693">MNNGPRSLVCRSTCRLFNSHFLPFSFFLAHQIIVCSGQTMVCCHQTIVCSHQTMVCSGQTKRASSIGRQ</sequence>
<reference evidence="1" key="1">
    <citation type="submission" date="2009-09" db="EMBL/GenBank/DDBJ databases">
        <authorList>
            <person name="Weinstock G."/>
            <person name="Sodergren E."/>
            <person name="Clifton S."/>
            <person name="Fulton L."/>
            <person name="Fulton B."/>
            <person name="Courtney L."/>
            <person name="Fronick C."/>
            <person name="Harrison M."/>
            <person name="Strong C."/>
            <person name="Farmer C."/>
            <person name="Delahaunty K."/>
            <person name="Markovic C."/>
            <person name="Hall O."/>
            <person name="Minx P."/>
            <person name="Tomlinson C."/>
            <person name="Mitreva M."/>
            <person name="Nelson J."/>
            <person name="Hou S."/>
            <person name="Wollam A."/>
            <person name="Pepin K.H."/>
            <person name="Johnson M."/>
            <person name="Bhonagiri V."/>
            <person name="Nash W.E."/>
            <person name="Warren W."/>
            <person name="Chinwalla A."/>
            <person name="Mardis E.R."/>
            <person name="Wilson R.K."/>
        </authorList>
    </citation>
    <scope>NUCLEOTIDE SEQUENCE [LARGE SCALE GENOMIC DNA]</scope>
    <source>
        <strain evidence="1">ATCC 51259</strain>
    </source>
</reference>
<keyword evidence="2" id="KW-1185">Reference proteome</keyword>
<protein>
    <submittedName>
        <fullName evidence="1">Uncharacterized protein</fullName>
    </submittedName>
</protein>
<dbReference type="HOGENOM" id="CLU_2772514_0_0_10"/>
<dbReference type="EMBL" id="ACIJ02000028">
    <property type="protein sequence ID" value="EEX70386.1"/>
    <property type="molecule type" value="Genomic_DNA"/>
</dbReference>
<name>C9LJL4_9BACT</name>
<organism evidence="1 2">
    <name type="scientific">Alloprevotella tannerae ATCC 51259</name>
    <dbReference type="NCBI Taxonomy" id="626522"/>
    <lineage>
        <taxon>Bacteria</taxon>
        <taxon>Pseudomonadati</taxon>
        <taxon>Bacteroidota</taxon>
        <taxon>Bacteroidia</taxon>
        <taxon>Bacteroidales</taxon>
        <taxon>Prevotellaceae</taxon>
        <taxon>Alloprevotella</taxon>
    </lineage>
</organism>
<comment type="caution">
    <text evidence="1">The sequence shown here is derived from an EMBL/GenBank/DDBJ whole genome shotgun (WGS) entry which is preliminary data.</text>
</comment>
<dbReference type="AlphaFoldDB" id="C9LJL4"/>
<evidence type="ECO:0000313" key="2">
    <source>
        <dbReference type="Proteomes" id="UP000003460"/>
    </source>
</evidence>
<accession>C9LJL4</accession>